<dbReference type="Proteomes" id="UP000199288">
    <property type="component" value="Unassembled WGS sequence"/>
</dbReference>
<evidence type="ECO:0000313" key="4">
    <source>
        <dbReference type="Proteomes" id="UP000199288"/>
    </source>
</evidence>
<dbReference type="Pfam" id="PF13466">
    <property type="entry name" value="STAS_2"/>
    <property type="match status" value="1"/>
</dbReference>
<dbReference type="InterPro" id="IPR058548">
    <property type="entry name" value="MlaB-like_STAS"/>
</dbReference>
<feature type="compositionally biased region" description="Low complexity" evidence="1">
    <location>
        <begin position="9"/>
        <end position="21"/>
    </location>
</feature>
<dbReference type="Gene3D" id="3.30.750.24">
    <property type="entry name" value="STAS domain"/>
    <property type="match status" value="1"/>
</dbReference>
<dbReference type="InterPro" id="IPR002645">
    <property type="entry name" value="STAS_dom"/>
</dbReference>
<feature type="domain" description="STAS" evidence="2">
    <location>
        <begin position="31"/>
        <end position="124"/>
    </location>
</feature>
<reference evidence="4" key="1">
    <citation type="submission" date="2016-10" db="EMBL/GenBank/DDBJ databases">
        <authorList>
            <person name="Varghese N."/>
            <person name="Submissions S."/>
        </authorList>
    </citation>
    <scope>NUCLEOTIDE SEQUENCE [LARGE SCALE GENOMIC DNA]</scope>
    <source>
        <strain evidence="4">KPR-1</strain>
    </source>
</reference>
<protein>
    <submittedName>
        <fullName evidence="3">Anti-anti-sigma factor</fullName>
    </submittedName>
</protein>
<dbReference type="AlphaFoldDB" id="A0A1H3ZK37"/>
<dbReference type="SUPFAM" id="SSF52091">
    <property type="entry name" value="SpoIIaa-like"/>
    <property type="match status" value="1"/>
</dbReference>
<proteinExistence type="predicted"/>
<dbReference type="EMBL" id="FNQV01000006">
    <property type="protein sequence ID" value="SEA24156.1"/>
    <property type="molecule type" value="Genomic_DNA"/>
</dbReference>
<evidence type="ECO:0000259" key="2">
    <source>
        <dbReference type="PROSITE" id="PS50801"/>
    </source>
</evidence>
<dbReference type="InterPro" id="IPR036513">
    <property type="entry name" value="STAS_dom_sf"/>
</dbReference>
<name>A0A1H3ZK37_9ACTO</name>
<sequence>MTESPDLRAPSSASSDPGSASVMMAAKRTRLILSGAIDLTMVSEFSEAVAECLERALPLDVDLRHVTFMDSSGVATLSRLVTKDSPVQPVRMIKPPDMVQFLLDVTGLASQVEILQEDPGFESN</sequence>
<gene>
    <name evidence="3" type="ORF">SAMN02910418_01184</name>
</gene>
<keyword evidence="4" id="KW-1185">Reference proteome</keyword>
<organism evidence="3 4">
    <name type="scientific">Bowdeniella nasicola</name>
    <dbReference type="NCBI Taxonomy" id="208480"/>
    <lineage>
        <taxon>Bacteria</taxon>
        <taxon>Bacillati</taxon>
        <taxon>Actinomycetota</taxon>
        <taxon>Actinomycetes</taxon>
        <taxon>Actinomycetales</taxon>
        <taxon>Actinomycetaceae</taxon>
        <taxon>Bowdeniella</taxon>
    </lineage>
</organism>
<evidence type="ECO:0000313" key="3">
    <source>
        <dbReference type="EMBL" id="SEA24156.1"/>
    </source>
</evidence>
<accession>A0A1H3ZK37</accession>
<dbReference type="PROSITE" id="PS50801">
    <property type="entry name" value="STAS"/>
    <property type="match status" value="1"/>
</dbReference>
<dbReference type="CDD" id="cd07043">
    <property type="entry name" value="STAS_anti-anti-sigma_factors"/>
    <property type="match status" value="1"/>
</dbReference>
<feature type="region of interest" description="Disordered" evidence="1">
    <location>
        <begin position="1"/>
        <end position="21"/>
    </location>
</feature>
<evidence type="ECO:0000256" key="1">
    <source>
        <dbReference type="SAM" id="MobiDB-lite"/>
    </source>
</evidence>